<dbReference type="InterPro" id="IPR004199">
    <property type="entry name" value="B-gal_small/dom_5"/>
</dbReference>
<dbReference type="InterPro" id="IPR036156">
    <property type="entry name" value="Beta-gal/glucu_dom_sf"/>
</dbReference>
<comment type="cofactor">
    <cofactor evidence="2">
        <name>Ca(2+)</name>
        <dbReference type="ChEBI" id="CHEBI:29108"/>
    </cofactor>
</comment>
<evidence type="ECO:0000256" key="1">
    <source>
        <dbReference type="ARBA" id="ARBA00001412"/>
    </source>
</evidence>
<sequence>MNINKYGINNMYLKQTFLMIALGAMAMTAAAQASIDTQRQYLSGHGCDDMVNWDFYCTGGRNAGKWTKIGVPSCWELQGFGTYQYGMRFYGKATPEGIADEKGKYKYEFTLPQEWEGKQIELVFEAVMTDAKVTINGRKAGNGLHQGGFYRFTYDVSDRIFFGKHKNRLEVEVSKESSNSQVNMAERRADYWNFGGIFRPVFIVAKPAENIDRVAIDAKGDGHFMADCYLNRAVKGAKVKTEILDEKGKVVASNVADARNSDEAHVDFQTKAPKLWTAETPHLYTAVFTLQDAAGKTLHRERQKFGFRTIEYRASDGVYINGQKVIFKGVNRHSFRPETGRTLSKAKNIEDVKLIKSMNMNAVRLSHYPADPEFLEACDSLGLYVECELSGWHWAHPTIVGKQLMKEMITRDENHPSIIFWSNGNEGGFNYELEPDFALWDKQKRVVLYPWANRNGFETKHYRSYGETQEYMRQKEIFMPTEFLHGLYDGGHGAGLKDYWDMMMANPRCAGGFLWDLMDQGVVRTDKNNYVDCMGNFGADGIVGPHAEKEGSYYTIKEVWCPVQLTWNDVEKGELTLSNQYNFVNLKDCRFSYRLLQMPAMGSTQVKVLKQGNLSSPDVAPGKEAKVKIPMMANADAVEIKAVNHDGEEIMTWSRGVKSEERSVKNSSAPSTSSASSAVYADQADAVEVKAGGRTYRFTKKDGRLMGVEVGSKAISLSNGPRFMAARRSDRSLDQFYNHDDKEAEKKKTLYTEFVDQGAFVGFEWKEAEAKLVATYQHGSLDEVDWQFLSDGSVAVTCHYNFGGVVDMMGMAFDYPESKVRSKAWVGNGPYRVWQNREQGPQYGYWQNDYNDPIPAESWDYPEFKGYFANVKWMQFKTDEGKIGFSGLTADEHMGVYTPRDGRDGLLYTLPQTGLAVFKVIPSVRNKVNTTDLNGPSALPKWLNGKGKTVFTLNFEL</sequence>
<feature type="domain" description="Glycoside hydrolase family 2 immunoglobulin-like beta-sandwich" evidence="12">
    <location>
        <begin position="234"/>
        <end position="308"/>
    </location>
</feature>
<dbReference type="InterPro" id="IPR006102">
    <property type="entry name" value="Ig-like_GH2"/>
</dbReference>
<feature type="domain" description="Beta-galactosidase" evidence="16">
    <location>
        <begin position="575"/>
        <end position="633"/>
    </location>
</feature>
<dbReference type="Proteomes" id="UP000261187">
    <property type="component" value="Unassembled WGS sequence"/>
</dbReference>
<comment type="catalytic activity">
    <reaction evidence="1">
        <text>Hydrolysis of terminal non-reducing beta-D-galactose residues in beta-D-galactosides.</text>
        <dbReference type="EC" id="3.2.1.23"/>
    </reaction>
</comment>
<dbReference type="EMBL" id="QSSA01000002">
    <property type="protein sequence ID" value="RGL64227.1"/>
    <property type="molecule type" value="Genomic_DNA"/>
</dbReference>
<dbReference type="EC" id="3.2.1.23" evidence="5"/>
<evidence type="ECO:0000256" key="7">
    <source>
        <dbReference type="ARBA" id="ARBA00022837"/>
    </source>
</evidence>
<dbReference type="InterPro" id="IPR011013">
    <property type="entry name" value="Gal_mutarotase_sf_dom"/>
</dbReference>
<dbReference type="SUPFAM" id="SSF49785">
    <property type="entry name" value="Galactose-binding domain-like"/>
    <property type="match status" value="1"/>
</dbReference>
<dbReference type="InterPro" id="IPR006103">
    <property type="entry name" value="Glyco_hydro_2_cat"/>
</dbReference>
<dbReference type="GO" id="GO:0004565">
    <property type="term" value="F:beta-galactosidase activity"/>
    <property type="evidence" value="ECO:0007669"/>
    <property type="project" value="UniProtKB-EC"/>
</dbReference>
<dbReference type="Pfam" id="PF02929">
    <property type="entry name" value="Bgal_small_N"/>
    <property type="match status" value="1"/>
</dbReference>
<evidence type="ECO:0000313" key="22">
    <source>
        <dbReference type="Proteomes" id="UP000286501"/>
    </source>
</evidence>
<comment type="subunit">
    <text evidence="4">Monomer.</text>
</comment>
<name>A0A3E4SMV3_9BACT</name>
<evidence type="ECO:0000259" key="16">
    <source>
        <dbReference type="Pfam" id="PF16353"/>
    </source>
</evidence>
<dbReference type="Proteomes" id="UP000286501">
    <property type="component" value="Unassembled WGS sequence"/>
</dbReference>
<evidence type="ECO:0000256" key="8">
    <source>
        <dbReference type="ARBA" id="ARBA00023295"/>
    </source>
</evidence>
<dbReference type="Pfam" id="PF16353">
    <property type="entry name" value="LacZ_4"/>
    <property type="match status" value="1"/>
</dbReference>
<accession>A0A3E4SMV3</accession>
<keyword evidence="11" id="KW-0732">Signal</keyword>
<dbReference type="SUPFAM" id="SSF51445">
    <property type="entry name" value="(Trans)glycosidases"/>
    <property type="match status" value="1"/>
</dbReference>
<evidence type="ECO:0000313" key="19">
    <source>
        <dbReference type="EMBL" id="RHG67601.1"/>
    </source>
</evidence>
<dbReference type="InterPro" id="IPR017853">
    <property type="entry name" value="GH"/>
</dbReference>
<comment type="caution">
    <text evidence="17">The sequence shown here is derived from an EMBL/GenBank/DDBJ whole genome shotgun (WGS) entry which is preliminary data.</text>
</comment>
<dbReference type="GO" id="GO:0005990">
    <property type="term" value="P:lactose catabolic process"/>
    <property type="evidence" value="ECO:0007669"/>
    <property type="project" value="TreeGrafter"/>
</dbReference>
<evidence type="ECO:0000313" key="20">
    <source>
        <dbReference type="Proteomes" id="UP000261187"/>
    </source>
</evidence>
<dbReference type="EMBL" id="QRVA01000003">
    <property type="protein sequence ID" value="RGS18473.1"/>
    <property type="molecule type" value="Genomic_DNA"/>
</dbReference>
<feature type="domain" description="Glycoside hydrolase family 2 catalytic" evidence="13">
    <location>
        <begin position="318"/>
        <end position="538"/>
    </location>
</feature>
<comment type="similarity">
    <text evidence="3">Belongs to the glycosyl hydrolase 2 family.</text>
</comment>
<dbReference type="Pfam" id="PF02837">
    <property type="entry name" value="Glyco_hydro_2_N"/>
    <property type="match status" value="1"/>
</dbReference>
<dbReference type="InterPro" id="IPR032312">
    <property type="entry name" value="LacZ_4"/>
</dbReference>
<dbReference type="PANTHER" id="PTHR46323:SF2">
    <property type="entry name" value="BETA-GALACTOSIDASE"/>
    <property type="match status" value="1"/>
</dbReference>
<evidence type="ECO:0000259" key="13">
    <source>
        <dbReference type="Pfam" id="PF02836"/>
    </source>
</evidence>
<dbReference type="Gene3D" id="2.70.98.10">
    <property type="match status" value="1"/>
</dbReference>
<feature type="signal peptide" evidence="11">
    <location>
        <begin position="1"/>
        <end position="33"/>
    </location>
</feature>
<evidence type="ECO:0000313" key="18">
    <source>
        <dbReference type="EMBL" id="RGS18473.1"/>
    </source>
</evidence>
<organism evidence="17 20">
    <name type="scientific">Segatella copri</name>
    <dbReference type="NCBI Taxonomy" id="165179"/>
    <lineage>
        <taxon>Bacteria</taxon>
        <taxon>Pseudomonadati</taxon>
        <taxon>Bacteroidota</taxon>
        <taxon>Bacteroidia</taxon>
        <taxon>Bacteroidales</taxon>
        <taxon>Prevotellaceae</taxon>
        <taxon>Segatella</taxon>
    </lineage>
</organism>
<feature type="domain" description="Beta galactosidase small chain/" evidence="15">
    <location>
        <begin position="693"/>
        <end position="886"/>
    </location>
</feature>
<evidence type="ECO:0000313" key="21">
    <source>
        <dbReference type="Proteomes" id="UP000283872"/>
    </source>
</evidence>
<evidence type="ECO:0000259" key="14">
    <source>
        <dbReference type="Pfam" id="PF02837"/>
    </source>
</evidence>
<evidence type="ECO:0000313" key="17">
    <source>
        <dbReference type="EMBL" id="RGL64227.1"/>
    </source>
</evidence>
<evidence type="ECO:0000259" key="15">
    <source>
        <dbReference type="Pfam" id="PF02929"/>
    </source>
</evidence>
<dbReference type="Proteomes" id="UP000283872">
    <property type="component" value="Unassembled WGS sequence"/>
</dbReference>
<dbReference type="PANTHER" id="PTHR46323">
    <property type="entry name" value="BETA-GALACTOSIDASE"/>
    <property type="match status" value="1"/>
</dbReference>
<dbReference type="InterPro" id="IPR008979">
    <property type="entry name" value="Galactose-bd-like_sf"/>
</dbReference>
<feature type="region of interest" description="Disordered" evidence="10">
    <location>
        <begin position="657"/>
        <end position="677"/>
    </location>
</feature>
<dbReference type="Pfam" id="PF00703">
    <property type="entry name" value="Glyco_hydro_2"/>
    <property type="match status" value="1"/>
</dbReference>
<evidence type="ECO:0000256" key="11">
    <source>
        <dbReference type="SAM" id="SignalP"/>
    </source>
</evidence>
<evidence type="ECO:0000256" key="6">
    <source>
        <dbReference type="ARBA" id="ARBA00022801"/>
    </source>
</evidence>
<feature type="compositionally biased region" description="Low complexity" evidence="10">
    <location>
        <begin position="667"/>
        <end position="677"/>
    </location>
</feature>
<dbReference type="InterPro" id="IPR014718">
    <property type="entry name" value="GH-type_carb-bd"/>
</dbReference>
<evidence type="ECO:0000256" key="3">
    <source>
        <dbReference type="ARBA" id="ARBA00007401"/>
    </source>
</evidence>
<evidence type="ECO:0000259" key="12">
    <source>
        <dbReference type="Pfam" id="PF00703"/>
    </source>
</evidence>
<evidence type="ECO:0000256" key="2">
    <source>
        <dbReference type="ARBA" id="ARBA00001913"/>
    </source>
</evidence>
<dbReference type="Gene3D" id="3.20.20.80">
    <property type="entry name" value="Glycosidases"/>
    <property type="match status" value="1"/>
</dbReference>
<keyword evidence="7" id="KW-0106">Calcium</keyword>
<dbReference type="Gene3D" id="2.60.120.260">
    <property type="entry name" value="Galactose-binding domain-like"/>
    <property type="match status" value="1"/>
</dbReference>
<feature type="chain" id="PRO_5043182609" description="beta-galactosidase" evidence="11">
    <location>
        <begin position="34"/>
        <end position="957"/>
    </location>
</feature>
<dbReference type="SUPFAM" id="SSF74650">
    <property type="entry name" value="Galactose mutarotase-like"/>
    <property type="match status" value="1"/>
</dbReference>
<proteinExistence type="inferred from homology"/>
<gene>
    <name evidence="19" type="ORF">DW250_04210</name>
    <name evidence="18" type="ORF">DWY11_02135</name>
    <name evidence="17" type="ORF">DXC61_01405</name>
</gene>
<dbReference type="PRINTS" id="PR00132">
    <property type="entry name" value="GLHYDRLASE2"/>
</dbReference>
<evidence type="ECO:0000256" key="10">
    <source>
        <dbReference type="SAM" id="MobiDB-lite"/>
    </source>
</evidence>
<evidence type="ECO:0000256" key="9">
    <source>
        <dbReference type="ARBA" id="ARBA00032230"/>
    </source>
</evidence>
<keyword evidence="6 17" id="KW-0378">Hydrolase</keyword>
<dbReference type="Pfam" id="PF02836">
    <property type="entry name" value="Glyco_hydro_2_C"/>
    <property type="match status" value="1"/>
</dbReference>
<dbReference type="InterPro" id="IPR006104">
    <property type="entry name" value="Glyco_hydro_2_N"/>
</dbReference>
<dbReference type="EMBL" id="QRIN01000012">
    <property type="protein sequence ID" value="RHG67601.1"/>
    <property type="molecule type" value="Genomic_DNA"/>
</dbReference>
<protein>
    <recommendedName>
        <fullName evidence="5">beta-galactosidase</fullName>
        <ecNumber evidence="5">3.2.1.23</ecNumber>
    </recommendedName>
    <alternativeName>
        <fullName evidence="9">Lactase</fullName>
    </alternativeName>
</protein>
<dbReference type="InterPro" id="IPR006101">
    <property type="entry name" value="Glyco_hydro_2"/>
</dbReference>
<dbReference type="Gene3D" id="2.60.40.10">
    <property type="entry name" value="Immunoglobulins"/>
    <property type="match status" value="2"/>
</dbReference>
<dbReference type="InterPro" id="IPR013783">
    <property type="entry name" value="Ig-like_fold"/>
</dbReference>
<dbReference type="InterPro" id="IPR050347">
    <property type="entry name" value="Bact_Beta-galactosidase"/>
</dbReference>
<reference evidence="20 21" key="1">
    <citation type="submission" date="2018-08" db="EMBL/GenBank/DDBJ databases">
        <title>A genome reference for cultivated species of the human gut microbiota.</title>
        <authorList>
            <person name="Zou Y."/>
            <person name="Xue W."/>
            <person name="Luo G."/>
        </authorList>
    </citation>
    <scope>NUCLEOTIDE SEQUENCE [LARGE SCALE GENOMIC DNA]</scope>
    <source>
        <strain evidence="18 21">AF24-12</strain>
        <strain evidence="19 22">AM22-1</strain>
        <strain evidence="17 20">TF06-40</strain>
    </source>
</reference>
<dbReference type="GO" id="GO:0030246">
    <property type="term" value="F:carbohydrate binding"/>
    <property type="evidence" value="ECO:0007669"/>
    <property type="project" value="InterPro"/>
</dbReference>
<evidence type="ECO:0000256" key="5">
    <source>
        <dbReference type="ARBA" id="ARBA00012756"/>
    </source>
</evidence>
<dbReference type="AlphaFoldDB" id="A0A3E4SMV3"/>
<feature type="domain" description="Glycosyl hydrolases family 2 sugar binding" evidence="14">
    <location>
        <begin position="68"/>
        <end position="207"/>
    </location>
</feature>
<dbReference type="SUPFAM" id="SSF49303">
    <property type="entry name" value="beta-Galactosidase/glucuronidase domain"/>
    <property type="match status" value="2"/>
</dbReference>
<keyword evidence="8" id="KW-0326">Glycosidase</keyword>
<dbReference type="GO" id="GO:0009341">
    <property type="term" value="C:beta-galactosidase complex"/>
    <property type="evidence" value="ECO:0007669"/>
    <property type="project" value="InterPro"/>
</dbReference>
<evidence type="ECO:0000256" key="4">
    <source>
        <dbReference type="ARBA" id="ARBA00011245"/>
    </source>
</evidence>